<proteinExistence type="predicted"/>
<gene>
    <name evidence="1" type="ORF">Tci_910274</name>
</gene>
<comment type="caution">
    <text evidence="1">The sequence shown here is derived from an EMBL/GenBank/DDBJ whole genome shotgun (WGS) entry which is preliminary data.</text>
</comment>
<name>A0A699VRV0_TANCI</name>
<feature type="non-terminal residue" evidence="1">
    <location>
        <position position="159"/>
    </location>
</feature>
<sequence>MALTTENANMKAQILDTVKSVSKEHVKPKVLAPRKFAIDVEPIVPRLKNNREAHLDYLRHLKESVETIRDIVEEAKAVRPLDSSIVFACRYTKHSQKLLEYVIGTCSQDSHQQDKKHAPAPVIRKKQVTFAEQCDKSHSNTHKHVAKLTTQKTKVHVPL</sequence>
<reference evidence="1" key="1">
    <citation type="journal article" date="2019" name="Sci. Rep.">
        <title>Draft genome of Tanacetum cinerariifolium, the natural source of mosquito coil.</title>
        <authorList>
            <person name="Yamashiro T."/>
            <person name="Shiraishi A."/>
            <person name="Satake H."/>
            <person name="Nakayama K."/>
        </authorList>
    </citation>
    <scope>NUCLEOTIDE SEQUENCE</scope>
</reference>
<dbReference type="EMBL" id="BKCJ011498634">
    <property type="protein sequence ID" value="GFD38305.1"/>
    <property type="molecule type" value="Genomic_DNA"/>
</dbReference>
<accession>A0A699VRV0</accession>
<organism evidence="1">
    <name type="scientific">Tanacetum cinerariifolium</name>
    <name type="common">Dalmatian daisy</name>
    <name type="synonym">Chrysanthemum cinerariifolium</name>
    <dbReference type="NCBI Taxonomy" id="118510"/>
    <lineage>
        <taxon>Eukaryota</taxon>
        <taxon>Viridiplantae</taxon>
        <taxon>Streptophyta</taxon>
        <taxon>Embryophyta</taxon>
        <taxon>Tracheophyta</taxon>
        <taxon>Spermatophyta</taxon>
        <taxon>Magnoliopsida</taxon>
        <taxon>eudicotyledons</taxon>
        <taxon>Gunneridae</taxon>
        <taxon>Pentapetalae</taxon>
        <taxon>asterids</taxon>
        <taxon>campanulids</taxon>
        <taxon>Asterales</taxon>
        <taxon>Asteraceae</taxon>
        <taxon>Asteroideae</taxon>
        <taxon>Anthemideae</taxon>
        <taxon>Anthemidinae</taxon>
        <taxon>Tanacetum</taxon>
    </lineage>
</organism>
<protein>
    <submittedName>
        <fullName evidence="1">Uncharacterized protein</fullName>
    </submittedName>
</protein>
<evidence type="ECO:0000313" key="1">
    <source>
        <dbReference type="EMBL" id="GFD38305.1"/>
    </source>
</evidence>
<dbReference type="AlphaFoldDB" id="A0A699VRV0"/>